<feature type="repeat" description="RCC1" evidence="2">
    <location>
        <begin position="96"/>
        <end position="152"/>
    </location>
</feature>
<feature type="domain" description="RCC1-like" evidence="3">
    <location>
        <begin position="2"/>
        <end position="257"/>
    </location>
</feature>
<dbReference type="Gene3D" id="2.130.10.30">
    <property type="entry name" value="Regulator of chromosome condensation 1/beta-lactamase-inhibitor protein II"/>
    <property type="match status" value="1"/>
</dbReference>
<protein>
    <submittedName>
        <fullName evidence="4">(spotted green pufferfish) hypothetical protein</fullName>
    </submittedName>
</protein>
<dbReference type="KEGG" id="tng:GSTEN00019504G001"/>
<dbReference type="AlphaFoldDB" id="Q4SEL1"/>
<comment type="caution">
    <text evidence="4">The sequence shown here is derived from an EMBL/GenBank/DDBJ whole genome shotgun (WGS) entry which is preliminary data.</text>
</comment>
<dbReference type="SUPFAM" id="SSF50985">
    <property type="entry name" value="RCC1/BLIP-II"/>
    <property type="match status" value="1"/>
</dbReference>
<feature type="repeat" description="RCC1" evidence="2">
    <location>
        <begin position="46"/>
        <end position="95"/>
    </location>
</feature>
<dbReference type="OrthoDB" id="5981550at2759"/>
<evidence type="ECO:0000313" key="4">
    <source>
        <dbReference type="EMBL" id="CAG00921.1"/>
    </source>
</evidence>
<name>Q4SEL1_TETNG</name>
<dbReference type="PANTHER" id="PTHR45622">
    <property type="entry name" value="UBIQUITIN-PROTEIN LIGASE E3A-RELATED"/>
    <property type="match status" value="1"/>
</dbReference>
<dbReference type="PRINTS" id="PR00633">
    <property type="entry name" value="RCCNDNSATION"/>
</dbReference>
<gene>
    <name evidence="4" type="ORF">GSTENG00019504001</name>
</gene>
<dbReference type="GO" id="GO:0004842">
    <property type="term" value="F:ubiquitin-protein transferase activity"/>
    <property type="evidence" value="ECO:0007669"/>
    <property type="project" value="InterPro"/>
</dbReference>
<evidence type="ECO:0000256" key="2">
    <source>
        <dbReference type="PROSITE-ProRule" id="PRU00235"/>
    </source>
</evidence>
<reference evidence="4" key="1">
    <citation type="journal article" date="2004" name="Nature">
        <title>Genome duplication in the teleost fish Tetraodon nigroviridis reveals the early vertebrate proto-karyotype.</title>
        <authorList>
            <person name="Jaillon O."/>
            <person name="Aury J.-M."/>
            <person name="Brunet F."/>
            <person name="Petit J.-L."/>
            <person name="Stange-Thomann N."/>
            <person name="Mauceli E."/>
            <person name="Bouneau L."/>
            <person name="Fischer C."/>
            <person name="Ozouf-Costaz C."/>
            <person name="Bernot A."/>
            <person name="Nicaud S."/>
            <person name="Jaffe D."/>
            <person name="Fisher S."/>
            <person name="Lutfalla G."/>
            <person name="Dossat C."/>
            <person name="Segurens B."/>
            <person name="Dasilva C."/>
            <person name="Salanoubat M."/>
            <person name="Levy M."/>
            <person name="Boudet N."/>
            <person name="Castellano S."/>
            <person name="Anthouard V."/>
            <person name="Jubin C."/>
            <person name="Castelli V."/>
            <person name="Katinka M."/>
            <person name="Vacherie B."/>
            <person name="Biemont C."/>
            <person name="Skalli Z."/>
            <person name="Cattolico L."/>
            <person name="Poulain J."/>
            <person name="De Berardinis V."/>
            <person name="Cruaud C."/>
            <person name="Duprat S."/>
            <person name="Brottier P."/>
            <person name="Coutanceau J.-P."/>
            <person name="Gouzy J."/>
            <person name="Parra G."/>
            <person name="Lardier G."/>
            <person name="Chapple C."/>
            <person name="McKernan K.J."/>
            <person name="McEwan P."/>
            <person name="Bosak S."/>
            <person name="Kellis M."/>
            <person name="Volff J.-N."/>
            <person name="Guigo R."/>
            <person name="Zody M.C."/>
            <person name="Mesirov J."/>
            <person name="Lindblad-Toh K."/>
            <person name="Birren B."/>
            <person name="Nusbaum C."/>
            <person name="Kahn D."/>
            <person name="Robinson-Rechavi M."/>
            <person name="Laudet V."/>
            <person name="Schachter V."/>
            <person name="Quetier F."/>
            <person name="Saurin W."/>
            <person name="Scarpelli C."/>
            <person name="Wincker P."/>
            <person name="Lander E.S."/>
            <person name="Weissenbach J."/>
            <person name="Roest Crollius H."/>
        </authorList>
    </citation>
    <scope>NUCLEOTIDE SEQUENCE [LARGE SCALE GENOMIC DNA]</scope>
</reference>
<dbReference type="InterPro" id="IPR000408">
    <property type="entry name" value="Reg_chr_condens"/>
</dbReference>
<feature type="repeat" description="RCC1" evidence="2">
    <location>
        <begin position="1"/>
        <end position="45"/>
    </location>
</feature>
<dbReference type="PROSITE" id="PS50012">
    <property type="entry name" value="RCC1_3"/>
    <property type="match status" value="5"/>
</dbReference>
<dbReference type="PANTHER" id="PTHR45622:SF11">
    <property type="entry name" value="E3 UBIQUITIN-PROTEIN LIGASE HERC6-RELATED"/>
    <property type="match status" value="1"/>
</dbReference>
<dbReference type="InterPro" id="IPR058923">
    <property type="entry name" value="RCC1-like_dom"/>
</dbReference>
<proteinExistence type="predicted"/>
<evidence type="ECO:0000256" key="1">
    <source>
        <dbReference type="ARBA" id="ARBA00022737"/>
    </source>
</evidence>
<dbReference type="Pfam" id="PF25390">
    <property type="entry name" value="WD40_RLD"/>
    <property type="match status" value="1"/>
</dbReference>
<organism evidence="4">
    <name type="scientific">Tetraodon nigroviridis</name>
    <name type="common">Spotted green pufferfish</name>
    <name type="synonym">Chelonodon nigroviridis</name>
    <dbReference type="NCBI Taxonomy" id="99883"/>
    <lineage>
        <taxon>Eukaryota</taxon>
        <taxon>Metazoa</taxon>
        <taxon>Chordata</taxon>
        <taxon>Craniata</taxon>
        <taxon>Vertebrata</taxon>
        <taxon>Euteleostomi</taxon>
        <taxon>Actinopterygii</taxon>
        <taxon>Neopterygii</taxon>
        <taxon>Teleostei</taxon>
        <taxon>Neoteleostei</taxon>
        <taxon>Acanthomorphata</taxon>
        <taxon>Eupercaria</taxon>
        <taxon>Tetraodontiformes</taxon>
        <taxon>Tetradontoidea</taxon>
        <taxon>Tetraodontidae</taxon>
        <taxon>Tetraodon</taxon>
    </lineage>
</organism>
<feature type="non-terminal residue" evidence="4">
    <location>
        <position position="1"/>
    </location>
</feature>
<dbReference type="EMBL" id="CAAE01014616">
    <property type="protein sequence ID" value="CAG00921.1"/>
    <property type="molecule type" value="Genomic_DNA"/>
</dbReference>
<dbReference type="Gene3D" id="3.90.1750.10">
    <property type="entry name" value="Hect, E3 ligase catalytic domains"/>
    <property type="match status" value="1"/>
</dbReference>
<dbReference type="InterPro" id="IPR035983">
    <property type="entry name" value="Hect_E3_ubiquitin_ligase"/>
</dbReference>
<keyword evidence="1" id="KW-0677">Repeat</keyword>
<dbReference type="SUPFAM" id="SSF56204">
    <property type="entry name" value="Hect, E3 ligase catalytic domain"/>
    <property type="match status" value="1"/>
</dbReference>
<accession>Q4SEL1</accession>
<dbReference type="PROSITE" id="PS00626">
    <property type="entry name" value="RCC1_2"/>
    <property type="match status" value="3"/>
</dbReference>
<dbReference type="InterPro" id="IPR009091">
    <property type="entry name" value="RCC1/BLIP-II"/>
</dbReference>
<sequence length="565" mass="62541">LYCWGDSSSGQFGPRTATRPVSWTVPRTVIDISCGDRHILFLTEDGCVLSCGNNSDGQLGRKKKHKNKAPGCVEGLGHVVQISCGCNHSLAVDASGHVFSWGAAEDGQLGLNPNPLSGRPRRVPTGMVTIPLRVPVVQVACGKSHSVALTTGGDVLSWGSNSYGQLGLGTEVPSQETPALVAGLVGVPVSQISAGATHTMFLTLAGLVYCCGANQSGQLGLNRVDEKGRFDVCMVPRLRPLGVCFISCGEAHTAALTMVRPSAVFSVYEPSGIPECCGLFFLEWGGFHFWRGLPRTARTRFHGRRTQTQTRRKRRQTRFTDLLRQNPKRGQVTGRLNEARLQRWLRTTTPNTETEKYLSHSEDCWSSLMPPMLLKHILVFKNTLGFMLKNSLHVPVGKHVLEILKLLFQLTLRRNHLVEDSFRQLAAADHCAFRKKLLVIFTDNRKVTNVNISDFFLHVFGHLIDPKSGMFMYNEDETLAWFPPKVTLFDEHPPYCLVESTGSSPQTSSLMLLLKCAHSRKKKQGFTFCLASCADWLSSTKTWSTCLSPWFCSRSSCESNPPWMT</sequence>
<dbReference type="InterPro" id="IPR051709">
    <property type="entry name" value="Ub-ligase/GTPase-reg"/>
</dbReference>
<reference evidence="4" key="2">
    <citation type="submission" date="2004-02" db="EMBL/GenBank/DDBJ databases">
        <authorList>
            <consortium name="Genoscope"/>
            <consortium name="Whitehead Institute Centre for Genome Research"/>
        </authorList>
    </citation>
    <scope>NUCLEOTIDE SEQUENCE</scope>
</reference>
<evidence type="ECO:0000259" key="3">
    <source>
        <dbReference type="Pfam" id="PF25390"/>
    </source>
</evidence>
<feature type="repeat" description="RCC1" evidence="2">
    <location>
        <begin position="153"/>
        <end position="205"/>
    </location>
</feature>
<feature type="repeat" description="RCC1" evidence="2">
    <location>
        <begin position="206"/>
        <end position="259"/>
    </location>
</feature>